<organism evidence="1 2">
    <name type="scientific">Channa striata</name>
    <name type="common">Snakehead murrel</name>
    <name type="synonym">Ophicephalus striatus</name>
    <dbReference type="NCBI Taxonomy" id="64152"/>
    <lineage>
        <taxon>Eukaryota</taxon>
        <taxon>Metazoa</taxon>
        <taxon>Chordata</taxon>
        <taxon>Craniata</taxon>
        <taxon>Vertebrata</taxon>
        <taxon>Euteleostomi</taxon>
        <taxon>Actinopterygii</taxon>
        <taxon>Neopterygii</taxon>
        <taxon>Teleostei</taxon>
        <taxon>Neoteleostei</taxon>
        <taxon>Acanthomorphata</taxon>
        <taxon>Anabantaria</taxon>
        <taxon>Anabantiformes</taxon>
        <taxon>Channoidei</taxon>
        <taxon>Channidae</taxon>
        <taxon>Channa</taxon>
    </lineage>
</organism>
<protein>
    <submittedName>
        <fullName evidence="1">Uncharacterized protein</fullName>
    </submittedName>
</protein>
<accession>A0AA88M4V1</accession>
<comment type="caution">
    <text evidence="1">The sequence shown here is derived from an EMBL/GenBank/DDBJ whole genome shotgun (WGS) entry which is preliminary data.</text>
</comment>
<proteinExistence type="predicted"/>
<dbReference type="EMBL" id="JAUPFM010000014">
    <property type="protein sequence ID" value="KAK2830611.1"/>
    <property type="molecule type" value="Genomic_DNA"/>
</dbReference>
<evidence type="ECO:0000313" key="1">
    <source>
        <dbReference type="EMBL" id="KAK2830611.1"/>
    </source>
</evidence>
<keyword evidence="2" id="KW-1185">Reference proteome</keyword>
<name>A0AA88M4V1_CHASR</name>
<sequence>METGEPPPKGVDTGSLLSANAHAFNRQVLKLIHSKPAALRVVYYKRVLTELPPPMRRARRLLLRTPLCQV</sequence>
<gene>
    <name evidence="1" type="ORF">Q5P01_018542</name>
</gene>
<evidence type="ECO:0000313" key="2">
    <source>
        <dbReference type="Proteomes" id="UP001187415"/>
    </source>
</evidence>
<dbReference type="Proteomes" id="UP001187415">
    <property type="component" value="Unassembled WGS sequence"/>
</dbReference>
<reference evidence="1" key="1">
    <citation type="submission" date="2023-07" db="EMBL/GenBank/DDBJ databases">
        <title>Chromosome-level Genome Assembly of Striped Snakehead (Channa striata).</title>
        <authorList>
            <person name="Liu H."/>
        </authorList>
    </citation>
    <scope>NUCLEOTIDE SEQUENCE</scope>
    <source>
        <strain evidence="1">Gz</strain>
        <tissue evidence="1">Muscle</tissue>
    </source>
</reference>
<dbReference type="AlphaFoldDB" id="A0AA88M4V1"/>